<dbReference type="PANTHER" id="PTHR31042">
    <property type="entry name" value="CORE-2/I-BRANCHING BETA-1,6-N-ACETYLGLUCOSAMINYLTRANSFERASE FAMILY PROTEIN-RELATED"/>
    <property type="match status" value="1"/>
</dbReference>
<feature type="region of interest" description="Disordered" evidence="6">
    <location>
        <begin position="555"/>
        <end position="588"/>
    </location>
</feature>
<dbReference type="GO" id="GO:0016757">
    <property type="term" value="F:glycosyltransferase activity"/>
    <property type="evidence" value="ECO:0007669"/>
    <property type="project" value="UniProtKB-KW"/>
</dbReference>
<name>A0A1E5UUW4_9POAL</name>
<organism evidence="7 8">
    <name type="scientific">Dichanthelium oligosanthes</name>
    <dbReference type="NCBI Taxonomy" id="888268"/>
    <lineage>
        <taxon>Eukaryota</taxon>
        <taxon>Viridiplantae</taxon>
        <taxon>Streptophyta</taxon>
        <taxon>Embryophyta</taxon>
        <taxon>Tracheophyta</taxon>
        <taxon>Spermatophyta</taxon>
        <taxon>Magnoliopsida</taxon>
        <taxon>Liliopsida</taxon>
        <taxon>Poales</taxon>
        <taxon>Poaceae</taxon>
        <taxon>PACMAD clade</taxon>
        <taxon>Panicoideae</taxon>
        <taxon>Panicodae</taxon>
        <taxon>Paniceae</taxon>
        <taxon>Dichantheliinae</taxon>
        <taxon>Dichanthelium</taxon>
    </lineage>
</organism>
<evidence type="ECO:0000256" key="5">
    <source>
        <dbReference type="ARBA" id="ARBA00023180"/>
    </source>
</evidence>
<sequence>MAPRIRSTPYFRVPKVAFLFLTRGNLPLWPLWEMFFAGYEGLYSIYVHTDPSYSGSLPKESVFYGRMIPSQKTKWGDVSLVEAERRLLANALLDLGNERFALLSESCIPIYNFTTVYNLLTGSDTSFVDCFVNHDSEVRYNTFFADRSNISLAQWRKGFQWFEMDRALALEVISNDTYFPAFQEYCAAVPACLMDEHYVPTLLSLIGWTRNANRTLTFADWQMGGVHPRTYGRDDVTEELISEIRGGAGKNCTYNDGANGTCYLFARKFAPDALEPLLSLAPKIAFLFLDLPLWEKFFIRGAPGALLHPRAPRSLLHRLAAGGLRVLRTHDPKPGFNRPLAAASNAILAGFAENAMGTREPGGGGEPAAGERAPGPRQRALRAALRGVHPRVQLHHRLTGSATSCVDSYGDGDCRAQYDRFFAEHTNITSEHWRKGAQWFEADRALALQVVADEPYIQMFRDFSVGRWRCLTDEHCYLPTLLSLLGWGARNANRTLTQAMKDAKKPTPRASRWGGRLVGVASMLLLVSLGFVLGVTSSNAMFVRFDLPFMPPLRSTTAAPSSSPPPQPTPSPPPPPPQDQQTGFLAPSGVMHNMTDEELYWRASMAPMVRRAPDSRVPKVAFLFLVRGELPLRPLWEKFFAGHQGLYSIYVHAQPSYTGSPPADSVFHGRYIPSQRTKWGDASLVEAERRLLANALLDVGNERFALFSEACIPVYDFPTVYAFLTGANTSFVDCYENGGSRSRYRPFFATRNITLARWRKGAQWFEMDRSLALESVADEFCFSAFRDFCVGRSECLIDEHYLPTLVSLLGWGRRNANRTLTYADWKRPINRHPHTHGAEEVTEALIREIREDGGRRCFYNGASNGICNLFARKFSPDALEPLLRVAPKVMGDCHKARSEEPLFQETITSPQENPKTIKKKRRRKECASQWQHCSAAAAAAPPPVTAAAAACLHCFANAGSLDTDVAALADFRLSGADQCPAPAPCVRYGGNRRCFYNGATNGICNLIARKFTPDILEPLLLLAAKVVSGGSDDATIGAGLYMYSSACVGDRFTGPESSINKL</sequence>
<evidence type="ECO:0000256" key="2">
    <source>
        <dbReference type="ARBA" id="ARBA00022676"/>
    </source>
</evidence>
<dbReference type="Pfam" id="PF02485">
    <property type="entry name" value="Branch"/>
    <property type="match status" value="3"/>
</dbReference>
<keyword evidence="5" id="KW-0325">Glycoprotein</keyword>
<keyword evidence="8" id="KW-1185">Reference proteome</keyword>
<evidence type="ECO:0000256" key="6">
    <source>
        <dbReference type="SAM" id="MobiDB-lite"/>
    </source>
</evidence>
<gene>
    <name evidence="7" type="ORF">BAE44_0022328</name>
</gene>
<feature type="compositionally biased region" description="Pro residues" evidence="6">
    <location>
        <begin position="562"/>
        <end position="578"/>
    </location>
</feature>
<feature type="compositionally biased region" description="Low complexity" evidence="6">
    <location>
        <begin position="368"/>
        <end position="377"/>
    </location>
</feature>
<keyword evidence="2" id="KW-0328">Glycosyltransferase</keyword>
<accession>A0A1E5UUW4</accession>
<dbReference type="InterPro" id="IPR003406">
    <property type="entry name" value="Glyco_trans_14"/>
</dbReference>
<proteinExistence type="predicted"/>
<dbReference type="EMBL" id="LWDX02062378">
    <property type="protein sequence ID" value="OEL16653.1"/>
    <property type="molecule type" value="Genomic_DNA"/>
</dbReference>
<evidence type="ECO:0000256" key="1">
    <source>
        <dbReference type="ARBA" id="ARBA00004606"/>
    </source>
</evidence>
<dbReference type="InterPro" id="IPR044174">
    <property type="entry name" value="BC10-like"/>
</dbReference>
<dbReference type="PANTHER" id="PTHR31042:SF148">
    <property type="entry name" value="EXPRESSED PROTEIN"/>
    <property type="match status" value="1"/>
</dbReference>
<dbReference type="Proteomes" id="UP000095767">
    <property type="component" value="Unassembled WGS sequence"/>
</dbReference>
<keyword evidence="4" id="KW-0472">Membrane</keyword>
<evidence type="ECO:0000313" key="7">
    <source>
        <dbReference type="EMBL" id="OEL16653.1"/>
    </source>
</evidence>
<dbReference type="OrthoDB" id="627023at2759"/>
<comment type="caution">
    <text evidence="7">The sequence shown here is derived from an EMBL/GenBank/DDBJ whole genome shotgun (WGS) entry which is preliminary data.</text>
</comment>
<protein>
    <recommendedName>
        <fullName evidence="9">Core-2/I-branching beta-1,6-N-acetylglucosaminyltransferase family protein</fullName>
    </recommendedName>
</protein>
<keyword evidence="3" id="KW-0808">Transferase</keyword>
<comment type="subcellular location">
    <subcellularLocation>
        <location evidence="1">Membrane</location>
        <topology evidence="1">Single-pass type II membrane protein</topology>
    </subcellularLocation>
</comment>
<dbReference type="AlphaFoldDB" id="A0A1E5UUW4"/>
<evidence type="ECO:0000313" key="8">
    <source>
        <dbReference type="Proteomes" id="UP000095767"/>
    </source>
</evidence>
<evidence type="ECO:0008006" key="9">
    <source>
        <dbReference type="Google" id="ProtNLM"/>
    </source>
</evidence>
<evidence type="ECO:0000256" key="4">
    <source>
        <dbReference type="ARBA" id="ARBA00023136"/>
    </source>
</evidence>
<feature type="region of interest" description="Disordered" evidence="6">
    <location>
        <begin position="355"/>
        <end position="377"/>
    </location>
</feature>
<reference evidence="7 8" key="1">
    <citation type="submission" date="2016-09" db="EMBL/GenBank/DDBJ databases">
        <title>The draft genome of Dichanthelium oligosanthes: A C3 panicoid grass species.</title>
        <authorList>
            <person name="Studer A.J."/>
            <person name="Schnable J.C."/>
            <person name="Brutnell T.P."/>
        </authorList>
    </citation>
    <scope>NUCLEOTIDE SEQUENCE [LARGE SCALE GENOMIC DNA]</scope>
    <source>
        <strain evidence="8">cv. Kellogg 1175</strain>
        <tissue evidence="7">Leaf</tissue>
    </source>
</reference>
<dbReference type="GO" id="GO:0016020">
    <property type="term" value="C:membrane"/>
    <property type="evidence" value="ECO:0007669"/>
    <property type="project" value="UniProtKB-SubCell"/>
</dbReference>
<evidence type="ECO:0000256" key="3">
    <source>
        <dbReference type="ARBA" id="ARBA00022679"/>
    </source>
</evidence>